<evidence type="ECO:0000256" key="1">
    <source>
        <dbReference type="SAM" id="SignalP"/>
    </source>
</evidence>
<keyword evidence="1" id="KW-0732">Signal</keyword>
<evidence type="ECO:0000313" key="3">
    <source>
        <dbReference type="Proteomes" id="UP000614601"/>
    </source>
</evidence>
<name>A0A811KYP4_9BILA</name>
<organism evidence="2 3">
    <name type="scientific">Bursaphelenchus okinawaensis</name>
    <dbReference type="NCBI Taxonomy" id="465554"/>
    <lineage>
        <taxon>Eukaryota</taxon>
        <taxon>Metazoa</taxon>
        <taxon>Ecdysozoa</taxon>
        <taxon>Nematoda</taxon>
        <taxon>Chromadorea</taxon>
        <taxon>Rhabditida</taxon>
        <taxon>Tylenchina</taxon>
        <taxon>Tylenchomorpha</taxon>
        <taxon>Aphelenchoidea</taxon>
        <taxon>Aphelenchoididae</taxon>
        <taxon>Bursaphelenchus</taxon>
    </lineage>
</organism>
<comment type="caution">
    <text evidence="2">The sequence shown here is derived from an EMBL/GenBank/DDBJ whole genome shotgun (WGS) entry which is preliminary data.</text>
</comment>
<dbReference type="AlphaFoldDB" id="A0A811KYP4"/>
<feature type="chain" id="PRO_5035681713" evidence="1">
    <location>
        <begin position="24"/>
        <end position="74"/>
    </location>
</feature>
<dbReference type="Proteomes" id="UP000783686">
    <property type="component" value="Unassembled WGS sequence"/>
</dbReference>
<protein>
    <submittedName>
        <fullName evidence="2">Uncharacterized protein</fullName>
    </submittedName>
</protein>
<dbReference type="EMBL" id="CAJFDH010000004">
    <property type="protein sequence ID" value="CAD5220016.1"/>
    <property type="molecule type" value="Genomic_DNA"/>
</dbReference>
<dbReference type="EMBL" id="CAJFCW020000004">
    <property type="protein sequence ID" value="CAG9113133.1"/>
    <property type="molecule type" value="Genomic_DNA"/>
</dbReference>
<dbReference type="Proteomes" id="UP000614601">
    <property type="component" value="Unassembled WGS sequence"/>
</dbReference>
<proteinExistence type="predicted"/>
<feature type="signal peptide" evidence="1">
    <location>
        <begin position="1"/>
        <end position="23"/>
    </location>
</feature>
<reference evidence="2" key="1">
    <citation type="submission" date="2020-09" db="EMBL/GenBank/DDBJ databases">
        <authorList>
            <person name="Kikuchi T."/>
        </authorList>
    </citation>
    <scope>NUCLEOTIDE SEQUENCE</scope>
    <source>
        <strain evidence="2">SH1</strain>
    </source>
</reference>
<evidence type="ECO:0000313" key="2">
    <source>
        <dbReference type="EMBL" id="CAD5220016.1"/>
    </source>
</evidence>
<keyword evidence="3" id="KW-1185">Reference proteome</keyword>
<sequence>MARIVTLFAVMLILQLLVTGTTSLRGGLIRGRRDAESEELDMRRLSPSQVYSYFSPDGRLFFVPNRQNLMHQLD</sequence>
<accession>A0A811KYP4</accession>
<gene>
    <name evidence="2" type="ORF">BOKJ2_LOCUS8733</name>
</gene>